<reference evidence="13" key="1">
    <citation type="submission" date="2021-06" db="EMBL/GenBank/DDBJ databases">
        <authorList>
            <person name="Hodson N. C."/>
            <person name="Mongue J. A."/>
            <person name="Jaron S. K."/>
        </authorList>
    </citation>
    <scope>NUCLEOTIDE SEQUENCE</scope>
</reference>
<dbReference type="InterPro" id="IPR033116">
    <property type="entry name" value="TRYPSIN_SER"/>
</dbReference>
<dbReference type="CDD" id="cd00190">
    <property type="entry name" value="Tryp_SPc"/>
    <property type="match status" value="1"/>
</dbReference>
<feature type="domain" description="Peptidase S1" evidence="12">
    <location>
        <begin position="315"/>
        <end position="554"/>
    </location>
</feature>
<accession>A0A8J2P933</accession>
<dbReference type="InterPro" id="IPR001254">
    <property type="entry name" value="Trypsin_dom"/>
</dbReference>
<evidence type="ECO:0000256" key="8">
    <source>
        <dbReference type="ARBA" id="ARBA00023157"/>
    </source>
</evidence>
<evidence type="ECO:0000256" key="10">
    <source>
        <dbReference type="RuleBase" id="RU363034"/>
    </source>
</evidence>
<dbReference type="GO" id="GO:0005576">
    <property type="term" value="C:extracellular region"/>
    <property type="evidence" value="ECO:0007669"/>
    <property type="project" value="UniProtKB-SubCell"/>
</dbReference>
<dbReference type="EMBL" id="CAJVCH010443440">
    <property type="protein sequence ID" value="CAG7819236.1"/>
    <property type="molecule type" value="Genomic_DNA"/>
</dbReference>
<protein>
    <submittedName>
        <fullName evidence="13">Uncharacterized protein</fullName>
    </submittedName>
</protein>
<dbReference type="InterPro" id="IPR018114">
    <property type="entry name" value="TRYPSIN_HIS"/>
</dbReference>
<dbReference type="Proteomes" id="UP000708208">
    <property type="component" value="Unassembled WGS sequence"/>
</dbReference>
<dbReference type="PANTHER" id="PTHR24252:SF7">
    <property type="entry name" value="HYALIN"/>
    <property type="match status" value="1"/>
</dbReference>
<dbReference type="SMART" id="SM00020">
    <property type="entry name" value="Tryp_SPc"/>
    <property type="match status" value="1"/>
</dbReference>
<feature type="non-terminal residue" evidence="13">
    <location>
        <position position="1"/>
    </location>
</feature>
<evidence type="ECO:0000256" key="5">
    <source>
        <dbReference type="ARBA" id="ARBA00022801"/>
    </source>
</evidence>
<evidence type="ECO:0000256" key="7">
    <source>
        <dbReference type="ARBA" id="ARBA00023145"/>
    </source>
</evidence>
<keyword evidence="3 10" id="KW-0645">Protease</keyword>
<dbReference type="AlphaFoldDB" id="A0A8J2P933"/>
<keyword evidence="6 10" id="KW-0720">Serine protease</keyword>
<sequence>NHQEDSWRSITAVETRACFRRYKFDSIALIASQLEQGSGSQLFEMLAKIFFTVFLTVGVTSGQVVRHGESAILEAFLEAVPIYPQIRTPDIPAPLNNPPKIINNEVYINNYNPTSACASNQTDLALGEVGTITSPNYPENYPGGQLCQWYLESIPGTRIEATFFDLVTQPWFFTYFDYLMISKSGNFSKVDRVAGDMNGKTPMTVSSEANKFGLRFRSSSLFNFRGFRMQYIVVPEDPVAAQLIEVSPYSDGCGLSPVLEAEASATSPGPITIPIEPVDASSTDAPNVPILTPGNGNEVKYVQVPASPWEFDSKIIGQSPAPKHGYPWMVALLIDGRHFCGGSIIDAQHVLTAAHCTDNAKTISMLFGSHNIRAPKASEPSRVIVNVTDDDIHQHPKYNPNTIANDISIIRLPQRLQFNDEIRPVCLPNKYFLSRTFVGDRVRVTGWGKNSDKAASITPELQQAGVSVMPNGQCRNYFRGIVTGNLICVQTTRTVSPCKGDSGGPLVVEQQGRDGPYFLQLGIVSFGSYTCERAFPVGFTRTTAFLDFIGNVTGRALL</sequence>
<dbReference type="GO" id="GO:0006508">
    <property type="term" value="P:proteolysis"/>
    <property type="evidence" value="ECO:0007669"/>
    <property type="project" value="UniProtKB-KW"/>
</dbReference>
<comment type="caution">
    <text evidence="9">Lacks conserved residue(s) required for the propagation of feature annotation.</text>
</comment>
<proteinExistence type="predicted"/>
<keyword evidence="5 10" id="KW-0378">Hydrolase</keyword>
<keyword evidence="2" id="KW-0964">Secreted</keyword>
<organism evidence="13 14">
    <name type="scientific">Allacma fusca</name>
    <dbReference type="NCBI Taxonomy" id="39272"/>
    <lineage>
        <taxon>Eukaryota</taxon>
        <taxon>Metazoa</taxon>
        <taxon>Ecdysozoa</taxon>
        <taxon>Arthropoda</taxon>
        <taxon>Hexapoda</taxon>
        <taxon>Collembola</taxon>
        <taxon>Symphypleona</taxon>
        <taxon>Sminthuridae</taxon>
        <taxon>Allacma</taxon>
    </lineage>
</organism>
<evidence type="ECO:0000256" key="1">
    <source>
        <dbReference type="ARBA" id="ARBA00004613"/>
    </source>
</evidence>
<dbReference type="PROSITE" id="PS50240">
    <property type="entry name" value="TRYPSIN_DOM"/>
    <property type="match status" value="1"/>
</dbReference>
<gene>
    <name evidence="13" type="ORF">AFUS01_LOCUS29698</name>
</gene>
<dbReference type="GO" id="GO:0004252">
    <property type="term" value="F:serine-type endopeptidase activity"/>
    <property type="evidence" value="ECO:0007669"/>
    <property type="project" value="InterPro"/>
</dbReference>
<dbReference type="PROSITE" id="PS01180">
    <property type="entry name" value="CUB"/>
    <property type="match status" value="1"/>
</dbReference>
<feature type="domain" description="CUB" evidence="11">
    <location>
        <begin position="117"/>
        <end position="234"/>
    </location>
</feature>
<dbReference type="PROSITE" id="PS00135">
    <property type="entry name" value="TRYPSIN_SER"/>
    <property type="match status" value="1"/>
</dbReference>
<dbReference type="InterPro" id="IPR000859">
    <property type="entry name" value="CUB_dom"/>
</dbReference>
<evidence type="ECO:0000256" key="9">
    <source>
        <dbReference type="PROSITE-ProRule" id="PRU00059"/>
    </source>
</evidence>
<evidence type="ECO:0000313" key="13">
    <source>
        <dbReference type="EMBL" id="CAG7819236.1"/>
    </source>
</evidence>
<name>A0A8J2P933_9HEXA</name>
<keyword evidence="7" id="KW-0865">Zymogen</keyword>
<evidence type="ECO:0000256" key="2">
    <source>
        <dbReference type="ARBA" id="ARBA00022525"/>
    </source>
</evidence>
<dbReference type="CDD" id="cd00041">
    <property type="entry name" value="CUB"/>
    <property type="match status" value="1"/>
</dbReference>
<dbReference type="FunFam" id="2.40.10.10:FF:000146">
    <property type="entry name" value="Serine protease 53"/>
    <property type="match status" value="1"/>
</dbReference>
<keyword evidence="4" id="KW-0732">Signal</keyword>
<evidence type="ECO:0000256" key="3">
    <source>
        <dbReference type="ARBA" id="ARBA00022670"/>
    </source>
</evidence>
<dbReference type="PROSITE" id="PS00134">
    <property type="entry name" value="TRYPSIN_HIS"/>
    <property type="match status" value="1"/>
</dbReference>
<dbReference type="Pfam" id="PF00089">
    <property type="entry name" value="Trypsin"/>
    <property type="match status" value="1"/>
</dbReference>
<dbReference type="OrthoDB" id="5597713at2759"/>
<evidence type="ECO:0000256" key="4">
    <source>
        <dbReference type="ARBA" id="ARBA00022729"/>
    </source>
</evidence>
<comment type="subcellular location">
    <subcellularLocation>
        <location evidence="1">Secreted</location>
    </subcellularLocation>
</comment>
<evidence type="ECO:0000313" key="14">
    <source>
        <dbReference type="Proteomes" id="UP000708208"/>
    </source>
</evidence>
<dbReference type="PANTHER" id="PTHR24252">
    <property type="entry name" value="ACROSIN-RELATED"/>
    <property type="match status" value="1"/>
</dbReference>
<dbReference type="Pfam" id="PF00431">
    <property type="entry name" value="CUB"/>
    <property type="match status" value="1"/>
</dbReference>
<evidence type="ECO:0000256" key="6">
    <source>
        <dbReference type="ARBA" id="ARBA00022825"/>
    </source>
</evidence>
<evidence type="ECO:0000259" key="12">
    <source>
        <dbReference type="PROSITE" id="PS50240"/>
    </source>
</evidence>
<evidence type="ECO:0000259" key="11">
    <source>
        <dbReference type="PROSITE" id="PS01180"/>
    </source>
</evidence>
<dbReference type="SMART" id="SM00042">
    <property type="entry name" value="CUB"/>
    <property type="match status" value="1"/>
</dbReference>
<keyword evidence="14" id="KW-1185">Reference proteome</keyword>
<comment type="caution">
    <text evidence="13">The sequence shown here is derived from an EMBL/GenBank/DDBJ whole genome shotgun (WGS) entry which is preliminary data.</text>
</comment>
<keyword evidence="8" id="KW-1015">Disulfide bond</keyword>